<organism evidence="1 2">
    <name type="scientific">Mycena pura</name>
    <dbReference type="NCBI Taxonomy" id="153505"/>
    <lineage>
        <taxon>Eukaryota</taxon>
        <taxon>Fungi</taxon>
        <taxon>Dikarya</taxon>
        <taxon>Basidiomycota</taxon>
        <taxon>Agaricomycotina</taxon>
        <taxon>Agaricomycetes</taxon>
        <taxon>Agaricomycetidae</taxon>
        <taxon>Agaricales</taxon>
        <taxon>Marasmiineae</taxon>
        <taxon>Mycenaceae</taxon>
        <taxon>Mycena</taxon>
    </lineage>
</organism>
<protein>
    <submittedName>
        <fullName evidence="1">Uncharacterized protein</fullName>
    </submittedName>
</protein>
<name>A0AAD6Y3N9_9AGAR</name>
<comment type="caution">
    <text evidence="1">The sequence shown here is derived from an EMBL/GenBank/DDBJ whole genome shotgun (WGS) entry which is preliminary data.</text>
</comment>
<dbReference type="Proteomes" id="UP001219525">
    <property type="component" value="Unassembled WGS sequence"/>
</dbReference>
<proteinExistence type="predicted"/>
<dbReference type="InterPro" id="IPR027417">
    <property type="entry name" value="P-loop_NTPase"/>
</dbReference>
<dbReference type="EMBL" id="JARJCW010000077">
    <property type="protein sequence ID" value="KAJ7197627.1"/>
    <property type="molecule type" value="Genomic_DNA"/>
</dbReference>
<reference evidence="1" key="1">
    <citation type="submission" date="2023-03" db="EMBL/GenBank/DDBJ databases">
        <title>Massive genome expansion in bonnet fungi (Mycena s.s.) driven by repeated elements and novel gene families across ecological guilds.</title>
        <authorList>
            <consortium name="Lawrence Berkeley National Laboratory"/>
            <person name="Harder C.B."/>
            <person name="Miyauchi S."/>
            <person name="Viragh M."/>
            <person name="Kuo A."/>
            <person name="Thoen E."/>
            <person name="Andreopoulos B."/>
            <person name="Lu D."/>
            <person name="Skrede I."/>
            <person name="Drula E."/>
            <person name="Henrissat B."/>
            <person name="Morin E."/>
            <person name="Kohler A."/>
            <person name="Barry K."/>
            <person name="LaButti K."/>
            <person name="Morin E."/>
            <person name="Salamov A."/>
            <person name="Lipzen A."/>
            <person name="Mereny Z."/>
            <person name="Hegedus B."/>
            <person name="Baldrian P."/>
            <person name="Stursova M."/>
            <person name="Weitz H."/>
            <person name="Taylor A."/>
            <person name="Grigoriev I.V."/>
            <person name="Nagy L.G."/>
            <person name="Martin F."/>
            <person name="Kauserud H."/>
        </authorList>
    </citation>
    <scope>NUCLEOTIDE SEQUENCE</scope>
    <source>
        <strain evidence="1">9144</strain>
    </source>
</reference>
<evidence type="ECO:0000313" key="2">
    <source>
        <dbReference type="Proteomes" id="UP001219525"/>
    </source>
</evidence>
<evidence type="ECO:0000313" key="1">
    <source>
        <dbReference type="EMBL" id="KAJ7197627.1"/>
    </source>
</evidence>
<dbReference type="SUPFAM" id="SSF52540">
    <property type="entry name" value="P-loop containing nucleoside triphosphate hydrolases"/>
    <property type="match status" value="1"/>
</dbReference>
<sequence length="162" mass="18136">MAPSRGRRWQTPFGRAAIARIVREKIPEWKGGLREWQLIIVAWILDGHDVLCITATGDGKSAIFAQDTCENRDFAHKRPHEEHVFELEALGVSAFAYTSEEVAETRDQGRNIAQEIAACHWSIVVVSQTSLGSEVAEKDWEAGLIDTQGQGFERLRVATVYT</sequence>
<accession>A0AAD6Y3N9</accession>
<dbReference type="AlphaFoldDB" id="A0AAD6Y3N9"/>
<gene>
    <name evidence="1" type="ORF">GGX14DRAFT_574101</name>
</gene>
<keyword evidence="2" id="KW-1185">Reference proteome</keyword>